<gene>
    <name evidence="2" type="ORF">K8V39_07705</name>
</gene>
<feature type="domain" description="RNHCP" evidence="1">
    <location>
        <begin position="7"/>
        <end position="88"/>
    </location>
</feature>
<dbReference type="InterPro" id="IPR024439">
    <property type="entry name" value="RNHCP"/>
</dbReference>
<dbReference type="AlphaFoldDB" id="A0A9D3AJT8"/>
<sequence>MKEKNQIYKCPVCGYLLSEISSEIPDHCPGCLSGIHETDAEGEVCGGMLEPVGIWVKGDESFEIIQRCRLCGEMTSVEMTEKDSRIKVLSIASKPLSSPPFPVERLEELTRIMGGSGELPK</sequence>
<name>A0A9D3AJT8_9FIRM</name>
<accession>A0A9D3AJT8</accession>
<reference evidence="2" key="1">
    <citation type="journal article" date="2021" name="PeerJ">
        <title>Extensive microbial diversity within the chicken gut microbiome revealed by metagenomics and culture.</title>
        <authorList>
            <person name="Gilroy R."/>
            <person name="Ravi A."/>
            <person name="Getino M."/>
            <person name="Pursley I."/>
            <person name="Horton D.L."/>
            <person name="Alikhan N.F."/>
            <person name="Baker D."/>
            <person name="Gharbi K."/>
            <person name="Hall N."/>
            <person name="Watson M."/>
            <person name="Adriaenssens E.M."/>
            <person name="Foster-Nyarko E."/>
            <person name="Jarju S."/>
            <person name="Secka A."/>
            <person name="Antonio M."/>
            <person name="Oren A."/>
            <person name="Chaudhuri R.R."/>
            <person name="La Ragione R."/>
            <person name="Hildebrand F."/>
            <person name="Pallen M.J."/>
        </authorList>
    </citation>
    <scope>NUCLEOTIDE SEQUENCE</scope>
    <source>
        <strain evidence="2">USAMLcec4-12693</strain>
    </source>
</reference>
<dbReference type="RefSeq" id="WP_070089241.1">
    <property type="nucleotide sequence ID" value="NZ_CABMJS010000018.1"/>
</dbReference>
<dbReference type="EMBL" id="DYXE01000068">
    <property type="protein sequence ID" value="HJH50131.1"/>
    <property type="molecule type" value="Genomic_DNA"/>
</dbReference>
<dbReference type="Gene3D" id="2.20.28.10">
    <property type="match status" value="1"/>
</dbReference>
<evidence type="ECO:0000313" key="3">
    <source>
        <dbReference type="Proteomes" id="UP000813420"/>
    </source>
</evidence>
<comment type="caution">
    <text evidence="2">The sequence shown here is derived from an EMBL/GenBank/DDBJ whole genome shotgun (WGS) entry which is preliminary data.</text>
</comment>
<evidence type="ECO:0000313" key="2">
    <source>
        <dbReference type="EMBL" id="HJH50131.1"/>
    </source>
</evidence>
<organism evidence="2 3">
    <name type="scientific">Merdimonas faecis</name>
    <dbReference type="NCBI Taxonomy" id="1653435"/>
    <lineage>
        <taxon>Bacteria</taxon>
        <taxon>Bacillati</taxon>
        <taxon>Bacillota</taxon>
        <taxon>Clostridia</taxon>
        <taxon>Lachnospirales</taxon>
        <taxon>Lachnospiraceae</taxon>
        <taxon>Merdimonas</taxon>
    </lineage>
</organism>
<reference evidence="2" key="2">
    <citation type="submission" date="2021-09" db="EMBL/GenBank/DDBJ databases">
        <authorList>
            <person name="Gilroy R."/>
        </authorList>
    </citation>
    <scope>NUCLEOTIDE SEQUENCE</scope>
    <source>
        <strain evidence="2">USAMLcec4-12693</strain>
    </source>
</reference>
<proteinExistence type="predicted"/>
<protein>
    <submittedName>
        <fullName evidence="2">RNHCP domain-containing protein</fullName>
    </submittedName>
</protein>
<dbReference type="Pfam" id="PF12647">
    <property type="entry name" value="RNHCP"/>
    <property type="match status" value="1"/>
</dbReference>
<dbReference type="Proteomes" id="UP000813420">
    <property type="component" value="Unassembled WGS sequence"/>
</dbReference>
<dbReference type="SUPFAM" id="SSF57802">
    <property type="entry name" value="Rubredoxin-like"/>
    <property type="match status" value="1"/>
</dbReference>
<evidence type="ECO:0000259" key="1">
    <source>
        <dbReference type="Pfam" id="PF12647"/>
    </source>
</evidence>